<dbReference type="Proteomes" id="UP000318801">
    <property type="component" value="Unassembled WGS sequence"/>
</dbReference>
<evidence type="ECO:0000313" key="1">
    <source>
        <dbReference type="EMBL" id="TPW32143.1"/>
    </source>
</evidence>
<dbReference type="EMBL" id="VHLG01000002">
    <property type="protein sequence ID" value="TPW32143.1"/>
    <property type="molecule type" value="Genomic_DNA"/>
</dbReference>
<sequence length="293" mass="32684">MPRFGVRRRQLDVEQSAHERIISADIARKFCEALSKMKGFPEASRVMLVENTLARAARHLCTGENSEPLRALLKEVVRLKDAELCETAFLKIVEAWTSGSEARSPSTLEFTLQFNRFLEAVRAMPDDKIRNQLIFLAESLPEYKTAPKLLHRAASAIYQTERKRGNVKSEIALLLALAHAAQRMDGAARPAVASIVIHALRPIKGAAPPEVFTLFKAARDSLYGNCTSPRGLQSEVLELHVLLEQAVHDSDESARLKLMYGSERPLASVIAWHDRARVNATRKGNLRLQSSII</sequence>
<proteinExistence type="predicted"/>
<keyword evidence="2" id="KW-1185">Reference proteome</keyword>
<dbReference type="AlphaFoldDB" id="A0A506UCI3"/>
<reference evidence="1 2" key="1">
    <citation type="submission" date="2019-06" db="EMBL/GenBank/DDBJ databases">
        <authorList>
            <person name="Li M."/>
        </authorList>
    </citation>
    <scope>NUCLEOTIDE SEQUENCE [LARGE SCALE GENOMIC DNA]</scope>
    <source>
        <strain evidence="1 2">BGMRC2036</strain>
    </source>
</reference>
<organism evidence="1 2">
    <name type="scientific">Martelella alba</name>
    <dbReference type="NCBI Taxonomy" id="2590451"/>
    <lineage>
        <taxon>Bacteria</taxon>
        <taxon>Pseudomonadati</taxon>
        <taxon>Pseudomonadota</taxon>
        <taxon>Alphaproteobacteria</taxon>
        <taxon>Hyphomicrobiales</taxon>
        <taxon>Aurantimonadaceae</taxon>
        <taxon>Martelella</taxon>
    </lineage>
</organism>
<accession>A0A506UCI3</accession>
<name>A0A506UCI3_9HYPH</name>
<dbReference type="RefSeq" id="WP_141147655.1">
    <property type="nucleotide sequence ID" value="NZ_VHLG01000002.1"/>
</dbReference>
<gene>
    <name evidence="1" type="ORF">FJU08_03785</name>
</gene>
<comment type="caution">
    <text evidence="1">The sequence shown here is derived from an EMBL/GenBank/DDBJ whole genome shotgun (WGS) entry which is preliminary data.</text>
</comment>
<evidence type="ECO:0000313" key="2">
    <source>
        <dbReference type="Proteomes" id="UP000318801"/>
    </source>
</evidence>
<protein>
    <submittedName>
        <fullName evidence="1">Uncharacterized protein</fullName>
    </submittedName>
</protein>